<dbReference type="GO" id="GO:0003677">
    <property type="term" value="F:DNA binding"/>
    <property type="evidence" value="ECO:0007669"/>
    <property type="project" value="UniProtKB-KW"/>
</dbReference>
<comment type="caution">
    <text evidence="1">The sequence shown here is derived from an EMBL/GenBank/DDBJ whole genome shotgun (WGS) entry which is preliminary data.</text>
</comment>
<dbReference type="AlphaFoldDB" id="A0AAW8ZIL5"/>
<reference evidence="1 2" key="1">
    <citation type="submission" date="2023-10" db="EMBL/GenBank/DDBJ databases">
        <title>A new tool for lettuce pathogen research.</title>
        <authorList>
            <person name="Horton K.N."/>
            <person name="Cseke L.J."/>
            <person name="Badiwe M."/>
            <person name="Tesfaye D."/>
            <person name="Klein A."/>
            <person name="Su J."/>
            <person name="Potnis N."/>
            <person name="Gassmann W."/>
        </authorList>
    </citation>
    <scope>NUCLEOTIDE SEQUENCE [LARGE SCALE GENOMIC DNA]</scope>
    <source>
        <strain evidence="1 2">JSKH1901</strain>
    </source>
</reference>
<keyword evidence="1" id="KW-0238">DNA-binding</keyword>
<dbReference type="Proteomes" id="UP001187425">
    <property type="component" value="Unassembled WGS sequence"/>
</dbReference>
<protein>
    <submittedName>
        <fullName evidence="1">DNA-binding protein</fullName>
    </submittedName>
</protein>
<evidence type="ECO:0000313" key="2">
    <source>
        <dbReference type="Proteomes" id="UP001187425"/>
    </source>
</evidence>
<evidence type="ECO:0000313" key="1">
    <source>
        <dbReference type="EMBL" id="MDV7246850.1"/>
    </source>
</evidence>
<gene>
    <name evidence="1" type="ORF">R4K57_00085</name>
</gene>
<proteinExistence type="predicted"/>
<name>A0AAW8ZIL5_9XANT</name>
<dbReference type="GeneID" id="55512913"/>
<organism evidence="1 2">
    <name type="scientific">Xanthomonas hortorum pv. vitians</name>
    <dbReference type="NCBI Taxonomy" id="83224"/>
    <lineage>
        <taxon>Bacteria</taxon>
        <taxon>Pseudomonadati</taxon>
        <taxon>Pseudomonadota</taxon>
        <taxon>Gammaproteobacteria</taxon>
        <taxon>Lysobacterales</taxon>
        <taxon>Lysobacteraceae</taxon>
        <taxon>Xanthomonas</taxon>
    </lineage>
</organism>
<dbReference type="RefSeq" id="WP_074056809.1">
    <property type="nucleotide sequence ID" value="NZ_CP060399.1"/>
</dbReference>
<dbReference type="EMBL" id="JAWMQI010000001">
    <property type="protein sequence ID" value="MDV7246850.1"/>
    <property type="molecule type" value="Genomic_DNA"/>
</dbReference>
<accession>A0AAW8ZIL5</accession>
<dbReference type="NCBIfam" id="TIGR04111">
    <property type="entry name" value="BcepMu_gp16"/>
    <property type="match status" value="1"/>
</dbReference>
<dbReference type="InterPro" id="IPR026365">
    <property type="entry name" value="BcepMu_gp16"/>
</dbReference>
<sequence>MPARRKTTATPPTRTTDEARTWLRANGITIAAFARKHGLSRDVVGDLLLGRTVGNFGDTHRAAVLLGLKPNPDSATQSPKSSRN</sequence>